<reference evidence="1" key="1">
    <citation type="submission" date="2020-04" db="EMBL/GenBank/DDBJ databases">
        <authorList>
            <person name="Alioto T."/>
            <person name="Alioto T."/>
            <person name="Gomez Garrido J."/>
        </authorList>
    </citation>
    <scope>NUCLEOTIDE SEQUENCE</scope>
    <source>
        <strain evidence="1">A484AB</strain>
    </source>
</reference>
<evidence type="ECO:0000313" key="2">
    <source>
        <dbReference type="Proteomes" id="UP001152795"/>
    </source>
</evidence>
<dbReference type="EMBL" id="CACRXK020026054">
    <property type="protein sequence ID" value="CAB4039918.1"/>
    <property type="molecule type" value="Genomic_DNA"/>
</dbReference>
<gene>
    <name evidence="1" type="ORF">PACLA_8A043276</name>
</gene>
<organism evidence="1 2">
    <name type="scientific">Paramuricea clavata</name>
    <name type="common">Red gorgonian</name>
    <name type="synonym">Violescent sea-whip</name>
    <dbReference type="NCBI Taxonomy" id="317549"/>
    <lineage>
        <taxon>Eukaryota</taxon>
        <taxon>Metazoa</taxon>
        <taxon>Cnidaria</taxon>
        <taxon>Anthozoa</taxon>
        <taxon>Octocorallia</taxon>
        <taxon>Malacalcyonacea</taxon>
        <taxon>Plexauridae</taxon>
        <taxon>Paramuricea</taxon>
    </lineage>
</organism>
<feature type="non-terminal residue" evidence="1">
    <location>
        <position position="1"/>
    </location>
</feature>
<proteinExistence type="predicted"/>
<name>A0A6S7K8I9_PARCT</name>
<evidence type="ECO:0000313" key="1">
    <source>
        <dbReference type="EMBL" id="CAB4039918.1"/>
    </source>
</evidence>
<dbReference type="Proteomes" id="UP001152795">
    <property type="component" value="Unassembled WGS sequence"/>
</dbReference>
<keyword evidence="2" id="KW-1185">Reference proteome</keyword>
<dbReference type="AlphaFoldDB" id="A0A6S7K8I9"/>
<protein>
    <submittedName>
        <fullName evidence="1">Uncharacterized protein</fullName>
    </submittedName>
</protein>
<comment type="caution">
    <text evidence="1">The sequence shown here is derived from an EMBL/GenBank/DDBJ whole genome shotgun (WGS) entry which is preliminary data.</text>
</comment>
<sequence length="62" mass="6893">ILTSLEKLKMSHLQISRVKPTDMDSDTVPLGKIALNNLQECIGILDEAVKRRTDVLNDSDSL</sequence>
<accession>A0A6S7K8I9</accession>